<evidence type="ECO:0000256" key="10">
    <source>
        <dbReference type="SAM" id="MobiDB-lite"/>
    </source>
</evidence>
<dbReference type="InterPro" id="IPR018866">
    <property type="entry name" value="Znf-4CXXC_R1"/>
</dbReference>
<name>A0ABR0USG5_REHGL</name>
<feature type="compositionally biased region" description="Basic and acidic residues" evidence="10">
    <location>
        <begin position="43"/>
        <end position="66"/>
    </location>
</feature>
<sequence length="257" mass="28907">MKSLGLFDLSKNLKGRSAKPSSSQRKVKPASTPSDVPTRRSSRLKDVPRVSYSEKKTPKESKSSVENVEIHIEEGEKPEIYTEAHEKLLGDSKAVWELLVDGYDEDGQRIYDPIEGKTCHQCRYGENVIEVNQNPEWVCPVCRGICNCSRCRRDKGWMPTGSIYRRVVKLGFKSVAHYLIYTRREQAIEVGAADNPISADGSLSIHDGKEELTDAISTSPLGGKENERKDNEMKVDSDEEYIDDYEDEDGDSENASQ</sequence>
<evidence type="ECO:0000256" key="2">
    <source>
        <dbReference type="ARBA" id="ARBA00004496"/>
    </source>
</evidence>
<dbReference type="PANTHER" id="PTHR31169:SF33">
    <property type="entry name" value="CELL DIVISION CYCLE-ASSOCIATED 7-LIKE PROTEIN"/>
    <property type="match status" value="1"/>
</dbReference>
<feature type="domain" description="Zinc-finger" evidence="11">
    <location>
        <begin position="117"/>
        <end position="179"/>
    </location>
</feature>
<evidence type="ECO:0000313" key="13">
    <source>
        <dbReference type="Proteomes" id="UP001318860"/>
    </source>
</evidence>
<comment type="subcellular location">
    <subcellularLocation>
        <location evidence="2">Cytoplasm</location>
    </subcellularLocation>
    <subcellularLocation>
        <location evidence="1">Nucleus</location>
    </subcellularLocation>
</comment>
<protein>
    <recommendedName>
        <fullName evidence="11">Zinc-finger domain-containing protein</fullName>
    </recommendedName>
</protein>
<dbReference type="Proteomes" id="UP001318860">
    <property type="component" value="Unassembled WGS sequence"/>
</dbReference>
<proteinExistence type="predicted"/>
<evidence type="ECO:0000256" key="7">
    <source>
        <dbReference type="ARBA" id="ARBA00023015"/>
    </source>
</evidence>
<evidence type="ECO:0000256" key="6">
    <source>
        <dbReference type="ARBA" id="ARBA00022843"/>
    </source>
</evidence>
<keyword evidence="4" id="KW-1017">Isopeptide bond</keyword>
<keyword evidence="9" id="KW-0539">Nucleus</keyword>
<keyword evidence="3" id="KW-0963">Cytoplasm</keyword>
<dbReference type="EMBL" id="JABTTQ020002156">
    <property type="protein sequence ID" value="KAK6125659.1"/>
    <property type="molecule type" value="Genomic_DNA"/>
</dbReference>
<organism evidence="12 13">
    <name type="scientific">Rehmannia glutinosa</name>
    <name type="common">Chinese foxglove</name>
    <dbReference type="NCBI Taxonomy" id="99300"/>
    <lineage>
        <taxon>Eukaryota</taxon>
        <taxon>Viridiplantae</taxon>
        <taxon>Streptophyta</taxon>
        <taxon>Embryophyta</taxon>
        <taxon>Tracheophyta</taxon>
        <taxon>Spermatophyta</taxon>
        <taxon>Magnoliopsida</taxon>
        <taxon>eudicotyledons</taxon>
        <taxon>Gunneridae</taxon>
        <taxon>Pentapetalae</taxon>
        <taxon>asterids</taxon>
        <taxon>lamiids</taxon>
        <taxon>Lamiales</taxon>
        <taxon>Orobanchaceae</taxon>
        <taxon>Rehmannieae</taxon>
        <taxon>Rehmannia</taxon>
    </lineage>
</organism>
<dbReference type="InterPro" id="IPR040221">
    <property type="entry name" value="CDCA7/CDA7L"/>
</dbReference>
<comment type="caution">
    <text evidence="12">The sequence shown here is derived from an EMBL/GenBank/DDBJ whole genome shotgun (WGS) entry which is preliminary data.</text>
</comment>
<evidence type="ECO:0000256" key="4">
    <source>
        <dbReference type="ARBA" id="ARBA00022499"/>
    </source>
</evidence>
<keyword evidence="7" id="KW-0805">Transcription regulation</keyword>
<gene>
    <name evidence="12" type="ORF">DH2020_040585</name>
</gene>
<keyword evidence="13" id="KW-1185">Reference proteome</keyword>
<keyword evidence="8" id="KW-0804">Transcription</keyword>
<evidence type="ECO:0000256" key="9">
    <source>
        <dbReference type="ARBA" id="ARBA00023242"/>
    </source>
</evidence>
<reference evidence="12 13" key="1">
    <citation type="journal article" date="2021" name="Comput. Struct. Biotechnol. J.">
        <title>De novo genome assembly of the potent medicinal plant Rehmannia glutinosa using nanopore technology.</title>
        <authorList>
            <person name="Ma L."/>
            <person name="Dong C."/>
            <person name="Song C."/>
            <person name="Wang X."/>
            <person name="Zheng X."/>
            <person name="Niu Y."/>
            <person name="Chen S."/>
            <person name="Feng W."/>
        </authorList>
    </citation>
    <scope>NUCLEOTIDE SEQUENCE [LARGE SCALE GENOMIC DNA]</scope>
    <source>
        <strain evidence="12">DH-2019</strain>
    </source>
</reference>
<dbReference type="Pfam" id="PF10497">
    <property type="entry name" value="zf-4CXXC_R1"/>
    <property type="match status" value="1"/>
</dbReference>
<feature type="compositionally biased region" description="Acidic residues" evidence="10">
    <location>
        <begin position="237"/>
        <end position="257"/>
    </location>
</feature>
<evidence type="ECO:0000259" key="11">
    <source>
        <dbReference type="Pfam" id="PF10497"/>
    </source>
</evidence>
<evidence type="ECO:0000313" key="12">
    <source>
        <dbReference type="EMBL" id="KAK6125659.1"/>
    </source>
</evidence>
<evidence type="ECO:0000256" key="5">
    <source>
        <dbReference type="ARBA" id="ARBA00022553"/>
    </source>
</evidence>
<keyword evidence="5" id="KW-0597">Phosphoprotein</keyword>
<feature type="compositionally biased region" description="Basic and acidic residues" evidence="10">
    <location>
        <begin position="224"/>
        <end position="236"/>
    </location>
</feature>
<evidence type="ECO:0000256" key="8">
    <source>
        <dbReference type="ARBA" id="ARBA00023163"/>
    </source>
</evidence>
<dbReference type="PANTHER" id="PTHR31169">
    <property type="entry name" value="OS05G0300700 PROTEIN"/>
    <property type="match status" value="1"/>
</dbReference>
<feature type="region of interest" description="Disordered" evidence="10">
    <location>
        <begin position="201"/>
        <end position="257"/>
    </location>
</feature>
<feature type="region of interest" description="Disordered" evidence="10">
    <location>
        <begin position="1"/>
        <end position="66"/>
    </location>
</feature>
<evidence type="ECO:0000256" key="3">
    <source>
        <dbReference type="ARBA" id="ARBA00022490"/>
    </source>
</evidence>
<accession>A0ABR0USG5</accession>
<keyword evidence="6" id="KW-0832">Ubl conjugation</keyword>
<evidence type="ECO:0000256" key="1">
    <source>
        <dbReference type="ARBA" id="ARBA00004123"/>
    </source>
</evidence>